<dbReference type="EMBL" id="JAYMYQ010000002">
    <property type="protein sequence ID" value="KAK7350957.1"/>
    <property type="molecule type" value="Genomic_DNA"/>
</dbReference>
<evidence type="ECO:0000313" key="1">
    <source>
        <dbReference type="EMBL" id="KAK7350957.1"/>
    </source>
</evidence>
<organism evidence="1 2">
    <name type="scientific">Canavalia gladiata</name>
    <name type="common">Sword bean</name>
    <name type="synonym">Dolichos gladiatus</name>
    <dbReference type="NCBI Taxonomy" id="3824"/>
    <lineage>
        <taxon>Eukaryota</taxon>
        <taxon>Viridiplantae</taxon>
        <taxon>Streptophyta</taxon>
        <taxon>Embryophyta</taxon>
        <taxon>Tracheophyta</taxon>
        <taxon>Spermatophyta</taxon>
        <taxon>Magnoliopsida</taxon>
        <taxon>eudicotyledons</taxon>
        <taxon>Gunneridae</taxon>
        <taxon>Pentapetalae</taxon>
        <taxon>rosids</taxon>
        <taxon>fabids</taxon>
        <taxon>Fabales</taxon>
        <taxon>Fabaceae</taxon>
        <taxon>Papilionoideae</taxon>
        <taxon>50 kb inversion clade</taxon>
        <taxon>NPAAA clade</taxon>
        <taxon>indigoferoid/millettioid clade</taxon>
        <taxon>Phaseoleae</taxon>
        <taxon>Canavalia</taxon>
    </lineage>
</organism>
<name>A0AAN9QWW4_CANGL</name>
<dbReference type="Proteomes" id="UP001367508">
    <property type="component" value="Unassembled WGS sequence"/>
</dbReference>
<accession>A0AAN9QWW4</accession>
<proteinExistence type="predicted"/>
<dbReference type="AlphaFoldDB" id="A0AAN9QWW4"/>
<keyword evidence="2" id="KW-1185">Reference proteome</keyword>
<sequence>MIIQLSYSYAVAAKNRRWKEENVILFDCKFQLNWRLLCYGRGNVSVNSGPISLLLFGSVDEKFLSYVIILKSWLVFGEVSRTYKQAKQKRLGQEVEMPQH</sequence>
<reference evidence="1 2" key="1">
    <citation type="submission" date="2024-01" db="EMBL/GenBank/DDBJ databases">
        <title>The genomes of 5 underutilized Papilionoideae crops provide insights into root nodulation and disease resistanc.</title>
        <authorList>
            <person name="Jiang F."/>
        </authorList>
    </citation>
    <scope>NUCLEOTIDE SEQUENCE [LARGE SCALE GENOMIC DNA]</scope>
    <source>
        <strain evidence="1">LVBAO_FW01</strain>
        <tissue evidence="1">Leaves</tissue>
    </source>
</reference>
<evidence type="ECO:0000313" key="2">
    <source>
        <dbReference type="Proteomes" id="UP001367508"/>
    </source>
</evidence>
<comment type="caution">
    <text evidence="1">The sequence shown here is derived from an EMBL/GenBank/DDBJ whole genome shotgun (WGS) entry which is preliminary data.</text>
</comment>
<protein>
    <submittedName>
        <fullName evidence="1">Uncharacterized protein</fullName>
    </submittedName>
</protein>
<gene>
    <name evidence="1" type="ORF">VNO77_10043</name>
</gene>